<dbReference type="SUPFAM" id="SSF47336">
    <property type="entry name" value="ACP-like"/>
    <property type="match status" value="1"/>
</dbReference>
<keyword evidence="3" id="KW-0547">Nucleotide-binding</keyword>
<dbReference type="NCBIfam" id="TIGR01746">
    <property type="entry name" value="Thioester-redct"/>
    <property type="match status" value="1"/>
</dbReference>
<keyword evidence="2" id="KW-0597">Phosphoprotein</keyword>
<dbReference type="InterPro" id="IPR036291">
    <property type="entry name" value="NAD(P)-bd_dom_sf"/>
</dbReference>
<dbReference type="InterPro" id="IPR020845">
    <property type="entry name" value="AMP-binding_CS"/>
</dbReference>
<dbReference type="Pfam" id="PF00501">
    <property type="entry name" value="AMP-binding"/>
    <property type="match status" value="1"/>
</dbReference>
<dbReference type="SUPFAM" id="SSF56801">
    <property type="entry name" value="Acetyl-CoA synthetase-like"/>
    <property type="match status" value="1"/>
</dbReference>
<evidence type="ECO:0000256" key="1">
    <source>
        <dbReference type="ARBA" id="ARBA00022450"/>
    </source>
</evidence>
<feature type="domain" description="Carrier" evidence="5">
    <location>
        <begin position="665"/>
        <end position="740"/>
    </location>
</feature>
<dbReference type="Gene3D" id="3.40.50.12780">
    <property type="entry name" value="N-terminal domain of ligase-like"/>
    <property type="match status" value="1"/>
</dbReference>
<evidence type="ECO:0000256" key="4">
    <source>
        <dbReference type="ARBA" id="ARBA00022840"/>
    </source>
</evidence>
<protein>
    <submittedName>
        <fullName evidence="6">Thioester reductase domain-containing protein</fullName>
    </submittedName>
</protein>
<name>A0ABT0DZ76_9SPHN</name>
<reference evidence="6 7" key="1">
    <citation type="submission" date="2022-04" db="EMBL/GenBank/DDBJ databases">
        <authorList>
            <person name="Huq M.A."/>
        </authorList>
    </citation>
    <scope>NUCLEOTIDE SEQUENCE [LARGE SCALE GENOMIC DNA]</scope>
    <source>
        <strain evidence="6 7">MAH-33</strain>
    </source>
</reference>
<comment type="caution">
    <text evidence="6">The sequence shown here is derived from an EMBL/GenBank/DDBJ whole genome shotgun (WGS) entry which is preliminary data.</text>
</comment>
<gene>
    <name evidence="6" type="ORF">MU848_12550</name>
</gene>
<dbReference type="InterPro" id="IPR046407">
    <property type="entry name" value="CAR"/>
</dbReference>
<dbReference type="InterPro" id="IPR020806">
    <property type="entry name" value="PKS_PP-bd"/>
</dbReference>
<dbReference type="PROSITE" id="PS00455">
    <property type="entry name" value="AMP_BINDING"/>
    <property type="match status" value="1"/>
</dbReference>
<evidence type="ECO:0000256" key="2">
    <source>
        <dbReference type="ARBA" id="ARBA00022553"/>
    </source>
</evidence>
<dbReference type="Gene3D" id="1.10.1200.10">
    <property type="entry name" value="ACP-like"/>
    <property type="match status" value="1"/>
</dbReference>
<dbReference type="SMART" id="SM00823">
    <property type="entry name" value="PKS_PP"/>
    <property type="match status" value="1"/>
</dbReference>
<dbReference type="NCBIfam" id="NF041592">
    <property type="entry name" value="carboxyl_red"/>
    <property type="match status" value="1"/>
</dbReference>
<keyword evidence="1" id="KW-0596">Phosphopantetheine</keyword>
<evidence type="ECO:0000313" key="6">
    <source>
        <dbReference type="EMBL" id="MCK0532411.1"/>
    </source>
</evidence>
<dbReference type="InterPro" id="IPR010080">
    <property type="entry name" value="Thioester_reductase-like_dom"/>
</dbReference>
<evidence type="ECO:0000256" key="3">
    <source>
        <dbReference type="ARBA" id="ARBA00022741"/>
    </source>
</evidence>
<dbReference type="Pfam" id="PF00550">
    <property type="entry name" value="PP-binding"/>
    <property type="match status" value="1"/>
</dbReference>
<dbReference type="PANTHER" id="PTHR43272">
    <property type="entry name" value="LONG-CHAIN-FATTY-ACID--COA LIGASE"/>
    <property type="match status" value="1"/>
</dbReference>
<keyword evidence="7" id="KW-1185">Reference proteome</keyword>
<dbReference type="PROSITE" id="PS50075">
    <property type="entry name" value="CARRIER"/>
    <property type="match status" value="1"/>
</dbReference>
<dbReference type="SUPFAM" id="SSF51735">
    <property type="entry name" value="NAD(P)-binding Rossmann-fold domains"/>
    <property type="match status" value="1"/>
</dbReference>
<dbReference type="InterPro" id="IPR013120">
    <property type="entry name" value="FAR_NAD-bd"/>
</dbReference>
<dbReference type="InterPro" id="IPR000873">
    <property type="entry name" value="AMP-dep_synth/lig_dom"/>
</dbReference>
<organism evidence="6 7">
    <name type="scientific">Sphingobium agri</name>
    <dbReference type="NCBI Taxonomy" id="2933566"/>
    <lineage>
        <taxon>Bacteria</taxon>
        <taxon>Pseudomonadati</taxon>
        <taxon>Pseudomonadota</taxon>
        <taxon>Alphaproteobacteria</taxon>
        <taxon>Sphingomonadales</taxon>
        <taxon>Sphingomonadaceae</taxon>
        <taxon>Sphingobium</taxon>
    </lineage>
</organism>
<evidence type="ECO:0000313" key="7">
    <source>
        <dbReference type="Proteomes" id="UP001203512"/>
    </source>
</evidence>
<dbReference type="PANTHER" id="PTHR43272:SF33">
    <property type="entry name" value="AMP-BINDING DOMAIN-CONTAINING PROTEIN-RELATED"/>
    <property type="match status" value="1"/>
</dbReference>
<evidence type="ECO:0000259" key="5">
    <source>
        <dbReference type="PROSITE" id="PS50075"/>
    </source>
</evidence>
<dbReference type="CDD" id="cd05235">
    <property type="entry name" value="SDR_e1"/>
    <property type="match status" value="1"/>
</dbReference>
<dbReference type="InterPro" id="IPR042099">
    <property type="entry name" value="ANL_N_sf"/>
</dbReference>
<dbReference type="RefSeq" id="WP_247232634.1">
    <property type="nucleotide sequence ID" value="NZ_JALKHS010000009.1"/>
</dbReference>
<keyword evidence="4" id="KW-0067">ATP-binding</keyword>
<dbReference type="Proteomes" id="UP001203512">
    <property type="component" value="Unassembled WGS sequence"/>
</dbReference>
<proteinExistence type="predicted"/>
<dbReference type="InterPro" id="IPR036736">
    <property type="entry name" value="ACP-like_sf"/>
</dbReference>
<dbReference type="InterPro" id="IPR009081">
    <property type="entry name" value="PP-bd_ACP"/>
</dbReference>
<dbReference type="EMBL" id="JALKHS010000009">
    <property type="protein sequence ID" value="MCK0532411.1"/>
    <property type="molecule type" value="Genomic_DNA"/>
</dbReference>
<accession>A0ABT0DZ76</accession>
<dbReference type="Gene3D" id="3.40.50.720">
    <property type="entry name" value="NAD(P)-binding Rossmann-like Domain"/>
    <property type="match status" value="1"/>
</dbReference>
<sequence>MGIQDKLDRAQYTVSVEDYAAGIADRLKFLIETDTQVSAALPDPLINTAKRVSGMGFARIVATCMEGYADRAALAERAVALKVDPATGRATREIQKHFETTSYAALWERARHLAAFWHDGAGQPLKADHFLCILAFGSVDFVTVDLAGIHNGAVLVPLQANGALQQSLSIFNEVAPSWLAVSLEYIETAVQLVIQGHRPRGLLLFDYHPQVDDERERFEAAQAKLAEAGLAHLLVTLDDALAKGRALPPAPLFEKADGERLSTIYYTSGSTGLPKGAMLPERMIKQLWLVDSPMPMINLIYMPMNHTSGRSIVFSLLGLGGIGYFTGKKDLSELFDDLRICRPTYMMLVPRVCEMIYQHYQVALERRSVPGADMDAVKAELLRETRDVVLGGRLLVASFASAPLAPEVLQFMEECLGYKLGNNYGATEVAAVLADNRIQRPPVLDYKLDDVPELGYFRTDKPYPRGELRIKTSSIMLGYYKRPDATAAVFDEEGYYKTGDIMQEIAPDHLVYVDRRNNVLKLAQGEFVAIARLEAIFTNGDPLIKQVYLYGTSERAFLVGVFVPNVATLQQMGIADDPAAIKNALREAIQTIARAEQLQPYEVPRDFIVEQEPFSAENGLLAGIGKYQRPKFKERYTAALEAVYDRIAASQQDELETLRREGKDLPVLETVARAVKATLGLEDVDLSKRMSFADLGGDSLSAVSCSLLLEDVYDVEVPVSVINSPAGSMQDVAQFIERGRSGGAKGPTFASVHGAGAKEIRASDLTLDRFIDGAVLDAARDALPPASEVRTVFLTGANGYLGRFLCLEWLERMAAVGGKLLCIARGQDGEAARQRIAAVFNSDPQLKSRFDQLAKDHLEVLAGDLGEPQLGLADADWERLAQSVDLIVHPAALVNHVLPYQQLFGPNVVGTAEVIRLAITHRLKPVNNVSTVAAAHTPEGAMIDEDADVRTTSPVRPLSSEGYADGYANSKWAAEVLLRDAHDRFGLPVATFRSDMILAHSRYEGQLNVPDMFTRLVMSIVATGLAPRSFYSGTAMPHYPGLPVDFTAEAIAGLGAKATSGYRTYHVINSHDDGISLDSFVDWIDAAGYPVQRIEDYADWLDRFGTALRALPDGIRQQSSLPLLHQLQYQMPGEFGTSVPSARFRADVIAHEVGTAKDVPHLSRPLIVKYLADLSRLGLIQGL</sequence>
<dbReference type="Pfam" id="PF07993">
    <property type="entry name" value="NAD_binding_4"/>
    <property type="match status" value="1"/>
</dbReference>